<dbReference type="STRING" id="1784.VC42_20070"/>
<protein>
    <recommendedName>
        <fullName evidence="3">WXG100 family type VII secretion target</fullName>
    </recommendedName>
</protein>
<dbReference type="RefSeq" id="WP_061558503.1">
    <property type="nucleotide sequence ID" value="NZ_JASWDE010000001.1"/>
</dbReference>
<dbReference type="InterPro" id="IPR010310">
    <property type="entry name" value="T7SS_ESAT-6-like"/>
</dbReference>
<accession>A0A1X0Y8D5</accession>
<name>A0A1X0Y8D5_MYCSI</name>
<organism evidence="1 2">
    <name type="scientific">Mycobacterium simiae</name>
    <name type="common">Mycobacterium habana</name>
    <dbReference type="NCBI Taxonomy" id="1784"/>
    <lineage>
        <taxon>Bacteria</taxon>
        <taxon>Bacillati</taxon>
        <taxon>Actinomycetota</taxon>
        <taxon>Actinomycetes</taxon>
        <taxon>Mycobacteriales</taxon>
        <taxon>Mycobacteriaceae</taxon>
        <taxon>Mycobacterium</taxon>
        <taxon>Mycobacterium simiae complex</taxon>
    </lineage>
</organism>
<sequence length="89" mass="9535">MTLSLTPAEAQSKIQQIEDARNQAVATLQKIEDSQQQMLGSAWKGGSATTYGQTSATQNEDINQIISNLNQIVETASAQIRSVANLDNG</sequence>
<dbReference type="Pfam" id="PF06013">
    <property type="entry name" value="WXG100"/>
    <property type="match status" value="1"/>
</dbReference>
<evidence type="ECO:0000313" key="2">
    <source>
        <dbReference type="Proteomes" id="UP000193040"/>
    </source>
</evidence>
<dbReference type="AlphaFoldDB" id="A0A1X0Y8D5"/>
<reference evidence="1 2" key="1">
    <citation type="submission" date="2017-03" db="EMBL/GenBank/DDBJ databases">
        <title>Genomic insights into Mycobacterium simiae human colonization.</title>
        <authorList>
            <person name="Steffani J.L."/>
            <person name="Brunck M.E."/>
            <person name="Cruz E."/>
            <person name="Montiel R."/>
            <person name="Barona F."/>
        </authorList>
    </citation>
    <scope>NUCLEOTIDE SEQUENCE [LARGE SCALE GENOMIC DNA]</scope>
    <source>
        <strain evidence="1 2">MsiGto</strain>
    </source>
</reference>
<keyword evidence="2" id="KW-1185">Reference proteome</keyword>
<proteinExistence type="predicted"/>
<dbReference type="Gene3D" id="1.10.287.1060">
    <property type="entry name" value="ESAT-6-like"/>
    <property type="match status" value="1"/>
</dbReference>
<evidence type="ECO:0000313" key="1">
    <source>
        <dbReference type="EMBL" id="ORJ61425.1"/>
    </source>
</evidence>
<evidence type="ECO:0008006" key="3">
    <source>
        <dbReference type="Google" id="ProtNLM"/>
    </source>
</evidence>
<dbReference type="InterPro" id="IPR036689">
    <property type="entry name" value="ESAT-6-like_sf"/>
</dbReference>
<comment type="caution">
    <text evidence="1">The sequence shown here is derived from an EMBL/GenBank/DDBJ whole genome shotgun (WGS) entry which is preliminary data.</text>
</comment>
<dbReference type="Proteomes" id="UP000193040">
    <property type="component" value="Unassembled WGS sequence"/>
</dbReference>
<gene>
    <name evidence="1" type="ORF">B5M45_10085</name>
</gene>
<dbReference type="SUPFAM" id="SSF140453">
    <property type="entry name" value="EsxAB dimer-like"/>
    <property type="match status" value="1"/>
</dbReference>
<dbReference type="EMBL" id="MZZM01000015">
    <property type="protein sequence ID" value="ORJ61425.1"/>
    <property type="molecule type" value="Genomic_DNA"/>
</dbReference>